<dbReference type="EMBL" id="AXCR01000001">
    <property type="protein sequence ID" value="KJR89397.1"/>
    <property type="molecule type" value="Genomic_DNA"/>
</dbReference>
<dbReference type="KEGG" id="ssck:SPSK_06744"/>
<proteinExistence type="predicted"/>
<gene>
    <name evidence="2" type="ORF">SPSK_06744</name>
</gene>
<feature type="compositionally biased region" description="Basic and acidic residues" evidence="1">
    <location>
        <begin position="46"/>
        <end position="58"/>
    </location>
</feature>
<accession>A0A0F2MIC7</accession>
<dbReference type="AlphaFoldDB" id="A0A0F2MIC7"/>
<dbReference type="GeneID" id="27668718"/>
<reference evidence="2 3" key="1">
    <citation type="journal article" date="2014" name="BMC Genomics">
        <title>Comparative genomics of the major fungal agents of human and animal Sporotrichosis: Sporothrix schenckii and Sporothrix brasiliensis.</title>
        <authorList>
            <person name="Teixeira M.M."/>
            <person name="de Almeida L.G."/>
            <person name="Kubitschek-Barreira P."/>
            <person name="Alves F.L."/>
            <person name="Kioshima E.S."/>
            <person name="Abadio A.K."/>
            <person name="Fernandes L."/>
            <person name="Derengowski L.S."/>
            <person name="Ferreira K.S."/>
            <person name="Souza R.C."/>
            <person name="Ruiz J.C."/>
            <person name="de Andrade N.C."/>
            <person name="Paes H.C."/>
            <person name="Nicola A.M."/>
            <person name="Albuquerque P."/>
            <person name="Gerber A.L."/>
            <person name="Martins V.P."/>
            <person name="Peconick L.D."/>
            <person name="Neto A.V."/>
            <person name="Chaucanez C.B."/>
            <person name="Silva P.A."/>
            <person name="Cunha O.L."/>
            <person name="de Oliveira F.F."/>
            <person name="dos Santos T.C."/>
            <person name="Barros A.L."/>
            <person name="Soares M.A."/>
            <person name="de Oliveira L.M."/>
            <person name="Marini M.M."/>
            <person name="Villalobos-Duno H."/>
            <person name="Cunha M.M."/>
            <person name="de Hoog S."/>
            <person name="da Silveira J.F."/>
            <person name="Henrissat B."/>
            <person name="Nino-Vega G.A."/>
            <person name="Cisalpino P.S."/>
            <person name="Mora-Montes H.M."/>
            <person name="Almeida S.R."/>
            <person name="Stajich J.E."/>
            <person name="Lopes-Bezerra L.M."/>
            <person name="Vasconcelos A.T."/>
            <person name="Felipe M.S."/>
        </authorList>
    </citation>
    <scope>NUCLEOTIDE SEQUENCE [LARGE SCALE GENOMIC DNA]</scope>
    <source>
        <strain evidence="2 3">1099-18</strain>
    </source>
</reference>
<protein>
    <submittedName>
        <fullName evidence="2">Uncharacterized protein</fullName>
    </submittedName>
</protein>
<name>A0A0F2MIC7_SPOSC</name>
<feature type="region of interest" description="Disordered" evidence="1">
    <location>
        <begin position="1"/>
        <end position="125"/>
    </location>
</feature>
<dbReference type="VEuPathDB" id="FungiDB:SPSK_06744"/>
<evidence type="ECO:0000313" key="2">
    <source>
        <dbReference type="EMBL" id="KJR89397.1"/>
    </source>
</evidence>
<dbReference type="RefSeq" id="XP_016592073.1">
    <property type="nucleotide sequence ID" value="XM_016733441.1"/>
</dbReference>
<evidence type="ECO:0000256" key="1">
    <source>
        <dbReference type="SAM" id="MobiDB-lite"/>
    </source>
</evidence>
<reference evidence="2 3" key="2">
    <citation type="journal article" date="2015" name="Eukaryot. Cell">
        <title>Asexual propagation of a virulent clone complex in a human and feline outbreak of sporotrichosis.</title>
        <authorList>
            <person name="Teixeira Mde M."/>
            <person name="Rodrigues A.M."/>
            <person name="Tsui C.K."/>
            <person name="de Almeida L.G."/>
            <person name="Van Diepeningen A.D."/>
            <person name="van den Ende B.G."/>
            <person name="Fernandes G.F."/>
            <person name="Kano R."/>
            <person name="Hamelin R.C."/>
            <person name="Lopes-Bezerra L.M."/>
            <person name="Vasconcelos A.T."/>
            <person name="de Hoog S."/>
            <person name="de Camargo Z.P."/>
            <person name="Felipe M.S."/>
        </authorList>
    </citation>
    <scope>NUCLEOTIDE SEQUENCE [LARGE SCALE GENOMIC DNA]</scope>
    <source>
        <strain evidence="2 3">1099-18</strain>
    </source>
</reference>
<evidence type="ECO:0000313" key="3">
    <source>
        <dbReference type="Proteomes" id="UP000033710"/>
    </source>
</evidence>
<dbReference type="Proteomes" id="UP000033710">
    <property type="component" value="Unassembled WGS sequence"/>
</dbReference>
<comment type="caution">
    <text evidence="2">The sequence shown here is derived from an EMBL/GenBank/DDBJ whole genome shotgun (WGS) entry which is preliminary data.</text>
</comment>
<feature type="compositionally biased region" description="Basic and acidic residues" evidence="1">
    <location>
        <begin position="9"/>
        <end position="20"/>
    </location>
</feature>
<sequence>MTNWTGFQKEQKGQASRGKEQGCACQIANTQSQERRKKAYEAGANDEQKVDKGMEGKQVRRPRLVRPMGYSCKRDRSTSSPSSQCPARPTVFDRSRPGPAKAPRLSPDPIRCFLPPRSPKAAEAH</sequence>
<organism evidence="2 3">
    <name type="scientific">Sporothrix schenckii 1099-18</name>
    <dbReference type="NCBI Taxonomy" id="1397361"/>
    <lineage>
        <taxon>Eukaryota</taxon>
        <taxon>Fungi</taxon>
        <taxon>Dikarya</taxon>
        <taxon>Ascomycota</taxon>
        <taxon>Pezizomycotina</taxon>
        <taxon>Sordariomycetes</taxon>
        <taxon>Sordariomycetidae</taxon>
        <taxon>Ophiostomatales</taxon>
        <taxon>Ophiostomataceae</taxon>
        <taxon>Sporothrix</taxon>
    </lineage>
</organism>